<gene>
    <name evidence="1" type="ORF">PITG_13542</name>
</gene>
<protein>
    <submittedName>
        <fullName evidence="1">Uncharacterized protein</fullName>
    </submittedName>
</protein>
<evidence type="ECO:0000313" key="1">
    <source>
        <dbReference type="EMBL" id="EEY60805.1"/>
    </source>
</evidence>
<dbReference type="RefSeq" id="XP_002899751.1">
    <property type="nucleotide sequence ID" value="XM_002899705.1"/>
</dbReference>
<dbReference type="OrthoDB" id="113522at2759"/>
<sequence length="117" mass="13123">MFFKAVWKELREEGWTSKRPPQNALDSFYRYIRPGSDLKGKEGKHFFCSRYGKRGHRGSSLRSATGGAFEYVSTTTGNTSTVQDSLEELQEAPVQYSPSQVIPTSFAEVEASKPHAI</sequence>
<keyword evidence="2" id="KW-1185">Reference proteome</keyword>
<proteinExistence type="predicted"/>
<reference evidence="2" key="1">
    <citation type="journal article" date="2009" name="Nature">
        <title>Genome sequence and analysis of the Irish potato famine pathogen Phytophthora infestans.</title>
        <authorList>
            <consortium name="The Broad Institute Genome Sequencing Platform"/>
            <person name="Haas B.J."/>
            <person name="Kamoun S."/>
            <person name="Zody M.C."/>
            <person name="Jiang R.H."/>
            <person name="Handsaker R.E."/>
            <person name="Cano L.M."/>
            <person name="Grabherr M."/>
            <person name="Kodira C.D."/>
            <person name="Raffaele S."/>
            <person name="Torto-Alalibo T."/>
            <person name="Bozkurt T.O."/>
            <person name="Ah-Fong A.M."/>
            <person name="Alvarado L."/>
            <person name="Anderson V.L."/>
            <person name="Armstrong M.R."/>
            <person name="Avrova A."/>
            <person name="Baxter L."/>
            <person name="Beynon J."/>
            <person name="Boevink P.C."/>
            <person name="Bollmann S.R."/>
            <person name="Bos J.I."/>
            <person name="Bulone V."/>
            <person name="Cai G."/>
            <person name="Cakir C."/>
            <person name="Carrington J.C."/>
            <person name="Chawner M."/>
            <person name="Conti L."/>
            <person name="Costanzo S."/>
            <person name="Ewan R."/>
            <person name="Fahlgren N."/>
            <person name="Fischbach M.A."/>
            <person name="Fugelstad J."/>
            <person name="Gilroy E.M."/>
            <person name="Gnerre S."/>
            <person name="Green P.J."/>
            <person name="Grenville-Briggs L.J."/>
            <person name="Griffith J."/>
            <person name="Grunwald N.J."/>
            <person name="Horn K."/>
            <person name="Horner N.R."/>
            <person name="Hu C.H."/>
            <person name="Huitema E."/>
            <person name="Jeong D.H."/>
            <person name="Jones A.M."/>
            <person name="Jones J.D."/>
            <person name="Jones R.W."/>
            <person name="Karlsson E.K."/>
            <person name="Kunjeti S.G."/>
            <person name="Lamour K."/>
            <person name="Liu Z."/>
            <person name="Ma L."/>
            <person name="Maclean D."/>
            <person name="Chibucos M.C."/>
            <person name="McDonald H."/>
            <person name="McWalters J."/>
            <person name="Meijer H.J."/>
            <person name="Morgan W."/>
            <person name="Morris P.F."/>
            <person name="Munro C.A."/>
            <person name="O'Neill K."/>
            <person name="Ospina-Giraldo M."/>
            <person name="Pinzon A."/>
            <person name="Pritchard L."/>
            <person name="Ramsahoye B."/>
            <person name="Ren Q."/>
            <person name="Restrepo S."/>
            <person name="Roy S."/>
            <person name="Sadanandom A."/>
            <person name="Savidor A."/>
            <person name="Schornack S."/>
            <person name="Schwartz D.C."/>
            <person name="Schumann U.D."/>
            <person name="Schwessinger B."/>
            <person name="Seyer L."/>
            <person name="Sharpe T."/>
            <person name="Silvar C."/>
            <person name="Song J."/>
            <person name="Studholme D.J."/>
            <person name="Sykes S."/>
            <person name="Thines M."/>
            <person name="van de Vondervoort P.J."/>
            <person name="Phuntumart V."/>
            <person name="Wawra S."/>
            <person name="Weide R."/>
            <person name="Win J."/>
            <person name="Young C."/>
            <person name="Zhou S."/>
            <person name="Fry W."/>
            <person name="Meyers B.C."/>
            <person name="van West P."/>
            <person name="Ristaino J."/>
            <person name="Govers F."/>
            <person name="Birch P.R."/>
            <person name="Whisson S.C."/>
            <person name="Judelson H.S."/>
            <person name="Nusbaum C."/>
        </authorList>
    </citation>
    <scope>NUCLEOTIDE SEQUENCE [LARGE SCALE GENOMIC DNA]</scope>
    <source>
        <strain evidence="2">T30-4</strain>
    </source>
</reference>
<dbReference type="VEuPathDB" id="FungiDB:PITG_13542"/>
<dbReference type="EMBL" id="DS028146">
    <property type="protein sequence ID" value="EEY60805.1"/>
    <property type="molecule type" value="Genomic_DNA"/>
</dbReference>
<dbReference type="HOGENOM" id="CLU_2089543_0_0_1"/>
<dbReference type="Proteomes" id="UP000006643">
    <property type="component" value="Unassembled WGS sequence"/>
</dbReference>
<organism evidence="1 2">
    <name type="scientific">Phytophthora infestans (strain T30-4)</name>
    <name type="common">Potato late blight agent</name>
    <dbReference type="NCBI Taxonomy" id="403677"/>
    <lineage>
        <taxon>Eukaryota</taxon>
        <taxon>Sar</taxon>
        <taxon>Stramenopiles</taxon>
        <taxon>Oomycota</taxon>
        <taxon>Peronosporomycetes</taxon>
        <taxon>Peronosporales</taxon>
        <taxon>Peronosporaceae</taxon>
        <taxon>Phytophthora</taxon>
    </lineage>
</organism>
<dbReference type="GeneID" id="9462106"/>
<dbReference type="InParanoid" id="D0NM84"/>
<evidence type="ECO:0000313" key="2">
    <source>
        <dbReference type="Proteomes" id="UP000006643"/>
    </source>
</evidence>
<name>D0NM84_PHYIT</name>
<dbReference type="KEGG" id="pif:PITG_13542"/>
<accession>D0NM84</accession>
<dbReference type="AlphaFoldDB" id="D0NM84"/>